<organism evidence="2 3">
    <name type="scientific">Burkholderia plantarii</name>
    <dbReference type="NCBI Taxonomy" id="41899"/>
    <lineage>
        <taxon>Bacteria</taxon>
        <taxon>Pseudomonadati</taxon>
        <taxon>Pseudomonadota</taxon>
        <taxon>Betaproteobacteria</taxon>
        <taxon>Burkholderiales</taxon>
        <taxon>Burkholderiaceae</taxon>
        <taxon>Burkholderia</taxon>
    </lineage>
</organism>
<reference evidence="2 3" key="2">
    <citation type="journal article" date="2016" name="Appl. Microbiol. Biotechnol.">
        <title>Mutations improving production and secretion of extracellular lipase by Burkholderia glumae PG1.</title>
        <authorList>
            <person name="Knapp A."/>
            <person name="Voget S."/>
            <person name="Gao R."/>
            <person name="Zaburannyi N."/>
            <person name="Krysciak D."/>
            <person name="Breuer M."/>
            <person name="Hauer B."/>
            <person name="Streit W.R."/>
            <person name="Muller R."/>
            <person name="Daniel R."/>
            <person name="Jaeger K.E."/>
        </authorList>
    </citation>
    <scope>NUCLEOTIDE SEQUENCE [LARGE SCALE GENOMIC DNA]</scope>
    <source>
        <strain evidence="2 3">PG1</strain>
    </source>
</reference>
<dbReference type="Gene3D" id="3.90.210.10">
    <property type="entry name" value="Heat-Labile Enterotoxin, subunit A"/>
    <property type="match status" value="1"/>
</dbReference>
<feature type="compositionally biased region" description="Pro residues" evidence="1">
    <location>
        <begin position="1"/>
        <end position="13"/>
    </location>
</feature>
<protein>
    <submittedName>
        <fullName evidence="2">Uncharacterized protein</fullName>
    </submittedName>
</protein>
<feature type="region of interest" description="Disordered" evidence="1">
    <location>
        <begin position="75"/>
        <end position="192"/>
    </location>
</feature>
<keyword evidence="3" id="KW-1185">Reference proteome</keyword>
<dbReference type="SUPFAM" id="SSF56399">
    <property type="entry name" value="ADP-ribosylation"/>
    <property type="match status" value="1"/>
</dbReference>
<accession>A0A0B6RTJ5</accession>
<dbReference type="KEGG" id="bgp:BGL_1c22140"/>
<dbReference type="EMBL" id="CP002580">
    <property type="protein sequence ID" value="AJK46718.1"/>
    <property type="molecule type" value="Genomic_DNA"/>
</dbReference>
<feature type="compositionally biased region" description="Low complexity" evidence="1">
    <location>
        <begin position="84"/>
        <end position="101"/>
    </location>
</feature>
<dbReference type="RefSeq" id="WP_042625159.1">
    <property type="nucleotide sequence ID" value="NZ_CP002580.1"/>
</dbReference>
<evidence type="ECO:0000313" key="2">
    <source>
        <dbReference type="EMBL" id="AJK46718.1"/>
    </source>
</evidence>
<feature type="region of interest" description="Disordered" evidence="1">
    <location>
        <begin position="1"/>
        <end position="44"/>
    </location>
</feature>
<evidence type="ECO:0000256" key="1">
    <source>
        <dbReference type="SAM" id="MobiDB-lite"/>
    </source>
</evidence>
<gene>
    <name evidence="2" type="ORF">BGL_1c22140</name>
</gene>
<dbReference type="Proteomes" id="UP000031838">
    <property type="component" value="Chromosome 1"/>
</dbReference>
<sequence length="484" mass="49704">MPPVNRLPTPPPSTVTRESTGTTPSTTEPPRNASVPPTSIRHAGGPLTALAHLTRHGGHASLTAKHRGGATVALPDRAGGAGAGPAVQSATQASAQTALQTRPSTSGRLAATPTARPGAASRLADASGYGDPAQTDGDGESVHAEGRHAHGSSNARLLAPLAAVTMRMPLRTRRRRHDPNDIPSDDDEDRASEWQPSEFEFNAFSKDLLGASGTVHMPAGADALLPNAAAHRLGETSARPTAPPGSRIGADAAGGDALREPGEIRSVDDLKRFIMETGRAGVSVELGHSTVSPNHEMLYGYHGLVYHGATHTPREIRAAGGLFSGKPLDVDANLLEAQGLADPKGATGDAGISTSKVASGALARAAASAGASAGADRAYVYVIDTRSLDASDQAYDLTRTLVEAGHLPAGQDPDGHDDPTGAEVNATHIADSAIVGWVALDDVQATAARLSQATPQARSSLLGELVRDNEARVHLNDGRATMDD</sequence>
<reference evidence="3" key="1">
    <citation type="submission" date="2011-03" db="EMBL/GenBank/DDBJ databases">
        <authorList>
            <person name="Voget S."/>
            <person name="Streit W.R."/>
            <person name="Jaeger K.E."/>
            <person name="Daniel R."/>
        </authorList>
    </citation>
    <scope>NUCLEOTIDE SEQUENCE [LARGE SCALE GENOMIC DNA]</scope>
    <source>
        <strain evidence="3">PG1</strain>
    </source>
</reference>
<evidence type="ECO:0000313" key="3">
    <source>
        <dbReference type="Proteomes" id="UP000031838"/>
    </source>
</evidence>
<feature type="compositionally biased region" description="Low complexity" evidence="1">
    <location>
        <begin position="14"/>
        <end position="31"/>
    </location>
</feature>
<proteinExistence type="predicted"/>
<feature type="region of interest" description="Disordered" evidence="1">
    <location>
        <begin position="235"/>
        <end position="257"/>
    </location>
</feature>
<dbReference type="AlphaFoldDB" id="A0A0B6RTJ5"/>
<name>A0A0B6RTJ5_BURPL</name>
<dbReference type="HOGENOM" id="CLU_599466_0_0_4"/>